<dbReference type="SUPFAM" id="SSF52540">
    <property type="entry name" value="P-loop containing nucleoside triphosphate hydrolases"/>
    <property type="match status" value="1"/>
</dbReference>
<dbReference type="Gene3D" id="1.20.58.760">
    <property type="entry name" value="Peptidase M41"/>
    <property type="match status" value="1"/>
</dbReference>
<dbReference type="RefSeq" id="WP_068556898.1">
    <property type="nucleotide sequence ID" value="NZ_LOEE01000047.1"/>
</dbReference>
<evidence type="ECO:0000256" key="15">
    <source>
        <dbReference type="HAMAP-Rule" id="MF_01458"/>
    </source>
</evidence>
<keyword evidence="7 15" id="KW-0547">Nucleotide-binding</keyword>
<proteinExistence type="inferred from homology"/>
<evidence type="ECO:0000256" key="9">
    <source>
        <dbReference type="ARBA" id="ARBA00022833"/>
    </source>
</evidence>
<evidence type="ECO:0000256" key="1">
    <source>
        <dbReference type="ARBA" id="ARBA00004370"/>
    </source>
</evidence>
<evidence type="ECO:0000256" key="6">
    <source>
        <dbReference type="ARBA" id="ARBA00022723"/>
    </source>
</evidence>
<dbReference type="GO" id="GO:0004176">
    <property type="term" value="F:ATP-dependent peptidase activity"/>
    <property type="evidence" value="ECO:0007669"/>
    <property type="project" value="InterPro"/>
</dbReference>
<comment type="cofactor">
    <cofactor evidence="15">
        <name>Zn(2+)</name>
        <dbReference type="ChEBI" id="CHEBI:29105"/>
    </cofactor>
    <text evidence="15">Binds 1 zinc ion per subunit.</text>
</comment>
<dbReference type="Pfam" id="PF00004">
    <property type="entry name" value="AAA"/>
    <property type="match status" value="1"/>
</dbReference>
<reference evidence="18 19" key="1">
    <citation type="submission" date="2015-12" db="EMBL/GenBank/DDBJ databases">
        <title>Draft genome sequence of the thermoanaerobe Thermotalea metallivorans, an isolate from the runoff channel of the Great Artesian Basin, Australia.</title>
        <authorList>
            <person name="Patel B.K."/>
        </authorList>
    </citation>
    <scope>NUCLEOTIDE SEQUENCE [LARGE SCALE GENOMIC DNA]</scope>
    <source>
        <strain evidence="18 19">B2-1</strain>
    </source>
</reference>
<keyword evidence="19" id="KW-1185">Reference proteome</keyword>
<comment type="function">
    <text evidence="15">Acts as a processive, ATP-dependent zinc metallopeptidase for both cytoplasmic and membrane proteins. Plays a role in the quality control of integral membrane proteins.</text>
</comment>
<comment type="caution">
    <text evidence="18">The sequence shown here is derived from an EMBL/GenBank/DDBJ whole genome shotgun (WGS) entry which is preliminary data.</text>
</comment>
<gene>
    <name evidence="18" type="primary">ftsH3</name>
    <name evidence="15" type="synonym">ftsH</name>
    <name evidence="18" type="ORF">AN619_21870</name>
</gene>
<evidence type="ECO:0000256" key="11">
    <source>
        <dbReference type="ARBA" id="ARBA00022989"/>
    </source>
</evidence>
<keyword evidence="6 15" id="KW-0479">Metal-binding</keyword>
<dbReference type="AlphaFoldDB" id="A0A140L2A5"/>
<dbReference type="GO" id="GO:0006508">
    <property type="term" value="P:proteolysis"/>
    <property type="evidence" value="ECO:0007669"/>
    <property type="project" value="UniProtKB-KW"/>
</dbReference>
<feature type="domain" description="AAA+ ATPase" evidence="17">
    <location>
        <begin position="187"/>
        <end position="324"/>
    </location>
</feature>
<feature type="binding site" evidence="15">
    <location>
        <position position="416"/>
    </location>
    <ligand>
        <name>Zn(2+)</name>
        <dbReference type="ChEBI" id="CHEBI:29105"/>
        <note>catalytic</note>
    </ligand>
</feature>
<dbReference type="Gene3D" id="3.40.50.300">
    <property type="entry name" value="P-loop containing nucleotide triphosphate hydrolases"/>
    <property type="match status" value="1"/>
</dbReference>
<comment type="subunit">
    <text evidence="15">Homohexamer.</text>
</comment>
<feature type="binding site" evidence="15">
    <location>
        <position position="420"/>
    </location>
    <ligand>
        <name>Zn(2+)</name>
        <dbReference type="ChEBI" id="CHEBI:29105"/>
        <note>catalytic</note>
    </ligand>
</feature>
<keyword evidence="5 15" id="KW-0812">Transmembrane</keyword>
<keyword evidence="3 15" id="KW-1003">Cell membrane</keyword>
<feature type="binding site" evidence="15">
    <location>
        <begin position="195"/>
        <end position="202"/>
    </location>
    <ligand>
        <name>ATP</name>
        <dbReference type="ChEBI" id="CHEBI:30616"/>
    </ligand>
</feature>
<evidence type="ECO:0000256" key="8">
    <source>
        <dbReference type="ARBA" id="ARBA00022801"/>
    </source>
</evidence>
<evidence type="ECO:0000256" key="5">
    <source>
        <dbReference type="ARBA" id="ARBA00022692"/>
    </source>
</evidence>
<evidence type="ECO:0000256" key="7">
    <source>
        <dbReference type="ARBA" id="ARBA00022741"/>
    </source>
</evidence>
<dbReference type="Gene3D" id="3.30.720.210">
    <property type="match status" value="1"/>
</dbReference>
<feature type="binding site" evidence="15">
    <location>
        <position position="494"/>
    </location>
    <ligand>
        <name>Zn(2+)</name>
        <dbReference type="ChEBI" id="CHEBI:29105"/>
        <note>catalytic</note>
    </ligand>
</feature>
<evidence type="ECO:0000313" key="18">
    <source>
        <dbReference type="EMBL" id="KXG74680.1"/>
    </source>
</evidence>
<dbReference type="PATRIC" id="fig|520762.4.peg.2418"/>
<evidence type="ECO:0000313" key="19">
    <source>
        <dbReference type="Proteomes" id="UP000070456"/>
    </source>
</evidence>
<comment type="similarity">
    <text evidence="16">Belongs to the AAA ATPase family.</text>
</comment>
<dbReference type="EC" id="3.4.24.-" evidence="15"/>
<keyword evidence="4 15" id="KW-0645">Protease</keyword>
<dbReference type="InterPro" id="IPR003959">
    <property type="entry name" value="ATPase_AAA_core"/>
</dbReference>
<evidence type="ECO:0000256" key="16">
    <source>
        <dbReference type="RuleBase" id="RU003651"/>
    </source>
</evidence>
<dbReference type="GO" id="GO:0016887">
    <property type="term" value="F:ATP hydrolysis activity"/>
    <property type="evidence" value="ECO:0007669"/>
    <property type="project" value="UniProtKB-UniRule"/>
</dbReference>
<feature type="transmembrane region" description="Helical" evidence="15">
    <location>
        <begin position="103"/>
        <end position="124"/>
    </location>
</feature>
<dbReference type="Pfam" id="PF06480">
    <property type="entry name" value="FtsH_ext"/>
    <property type="match status" value="1"/>
</dbReference>
<evidence type="ECO:0000259" key="17">
    <source>
        <dbReference type="SMART" id="SM00382"/>
    </source>
</evidence>
<dbReference type="SUPFAM" id="SSF140990">
    <property type="entry name" value="FtsH protease domain-like"/>
    <property type="match status" value="1"/>
</dbReference>
<keyword evidence="10 15" id="KW-0067">ATP-binding</keyword>
<dbReference type="CDD" id="cd19501">
    <property type="entry name" value="RecA-like_FtsH"/>
    <property type="match status" value="1"/>
</dbReference>
<dbReference type="InterPro" id="IPR011546">
    <property type="entry name" value="Pept_M41_FtsH_extracell"/>
</dbReference>
<dbReference type="Proteomes" id="UP000070456">
    <property type="component" value="Unassembled WGS sequence"/>
</dbReference>
<evidence type="ECO:0000256" key="12">
    <source>
        <dbReference type="ARBA" id="ARBA00023049"/>
    </source>
</evidence>
<dbReference type="InterPro" id="IPR037219">
    <property type="entry name" value="Peptidase_M41-like"/>
</dbReference>
<dbReference type="PROSITE" id="PS00674">
    <property type="entry name" value="AAA"/>
    <property type="match status" value="1"/>
</dbReference>
<dbReference type="GO" id="GO:0030163">
    <property type="term" value="P:protein catabolic process"/>
    <property type="evidence" value="ECO:0007669"/>
    <property type="project" value="UniProtKB-UniRule"/>
</dbReference>
<keyword evidence="9 15" id="KW-0862">Zinc</keyword>
<name>A0A140L2A5_9FIRM</name>
<dbReference type="InterPro" id="IPR041569">
    <property type="entry name" value="AAA_lid_3"/>
</dbReference>
<feature type="active site" evidence="15">
    <location>
        <position position="417"/>
    </location>
</feature>
<dbReference type="InterPro" id="IPR005936">
    <property type="entry name" value="FtsH"/>
</dbReference>
<keyword evidence="12 15" id="KW-0482">Metalloprotease</keyword>
<dbReference type="InterPro" id="IPR003593">
    <property type="entry name" value="AAA+_ATPase"/>
</dbReference>
<comment type="similarity">
    <text evidence="2 15">In the C-terminal section; belongs to the peptidase M41 family.</text>
</comment>
<keyword evidence="11 15" id="KW-1133">Transmembrane helix</keyword>
<organism evidence="18 19">
    <name type="scientific">Thermotalea metallivorans</name>
    <dbReference type="NCBI Taxonomy" id="520762"/>
    <lineage>
        <taxon>Bacteria</taxon>
        <taxon>Bacillati</taxon>
        <taxon>Bacillota</taxon>
        <taxon>Clostridia</taxon>
        <taxon>Peptostreptococcales</taxon>
        <taxon>Thermotaleaceae</taxon>
        <taxon>Thermotalea</taxon>
    </lineage>
</organism>
<comment type="similarity">
    <text evidence="14 15">In the central section; belongs to the AAA ATPase family.</text>
</comment>
<dbReference type="GO" id="GO:0004222">
    <property type="term" value="F:metalloendopeptidase activity"/>
    <property type="evidence" value="ECO:0007669"/>
    <property type="project" value="InterPro"/>
</dbReference>
<protein>
    <recommendedName>
        <fullName evidence="15">ATP-dependent zinc metalloprotease FtsH</fullName>
        <ecNumber evidence="15">3.4.24.-</ecNumber>
    </recommendedName>
</protein>
<dbReference type="HAMAP" id="MF_01458">
    <property type="entry name" value="FtsH"/>
    <property type="match status" value="1"/>
</dbReference>
<keyword evidence="8 15" id="KW-0378">Hydrolase</keyword>
<evidence type="ECO:0000256" key="14">
    <source>
        <dbReference type="ARBA" id="ARBA00061570"/>
    </source>
</evidence>
<dbReference type="NCBIfam" id="TIGR01241">
    <property type="entry name" value="FtsH_fam"/>
    <property type="match status" value="1"/>
</dbReference>
<evidence type="ECO:0000256" key="10">
    <source>
        <dbReference type="ARBA" id="ARBA00022840"/>
    </source>
</evidence>
<evidence type="ECO:0000256" key="4">
    <source>
        <dbReference type="ARBA" id="ARBA00022670"/>
    </source>
</evidence>
<dbReference type="PANTHER" id="PTHR23076">
    <property type="entry name" value="METALLOPROTEASE M41 FTSH"/>
    <property type="match status" value="1"/>
</dbReference>
<sequence length="594" mass="66063">MKLKLNKKIICIVAAVLSLCMLSGIVYFQFQGKKESVHLNYRDFITKMEEGKVQTVYLVDEAKLKGKLRSGQEFVTDNPRTENFKETLLMHNVRVEENKGNSIIVNIASFVGFILVFGGMAVFMSKQASRQTSMEFTKMSNMEAIPQGDIKVTFANVAGNEEAKESIMDLVDFLKNPEKYAKYGARIPRGVILYGPPGTGKTLLAKALAGEAGVPFYAVSGSDFVQIYAGLGAGRIRSLFKKAREHKKCVIFIDEIDALGKKRDGIHGNDESDRTLNALLTEMSGFHEHEGIIVIAATNRLDTLDEALLRPGRFDRQIEVGLPDVNARHQILKLHSQRKPLAPNVDLGKLAHQTVYFSGAELESLLNEAAILAAKQNTEQIGIEHIDKAYYTVIAGEEKKDRSAIAKEDREVIAYHEAGHALVTKMVAPENKVTKVTIIPSTKGAGGFSMNIPPDKMCRSKREILNQIKISLGGRAAEEIVFGEENITTGANNDIEKATTTMLAMIKHFGMNPKTGLLNYDVLYNYSSSGIDSVIIDECKKMMEQLYGETKEVLKNNRDLLKNIAEALLERETLNEEDLDQMIYGNHENLRRLI</sequence>
<accession>A0A140L2A5</accession>
<dbReference type="InterPro" id="IPR027417">
    <property type="entry name" value="P-loop_NTPase"/>
</dbReference>
<comment type="subcellular location">
    <subcellularLocation>
        <location evidence="15">Cell membrane</location>
        <topology evidence="15">Multi-pass membrane protein</topology>
        <orientation evidence="15">Cytoplasmic side</orientation>
    </subcellularLocation>
    <subcellularLocation>
        <location evidence="1">Membrane</location>
    </subcellularLocation>
</comment>
<dbReference type="GO" id="GO:0005524">
    <property type="term" value="F:ATP binding"/>
    <property type="evidence" value="ECO:0007669"/>
    <property type="project" value="UniProtKB-UniRule"/>
</dbReference>
<evidence type="ECO:0000256" key="13">
    <source>
        <dbReference type="ARBA" id="ARBA00023136"/>
    </source>
</evidence>
<dbReference type="FunFam" id="1.10.8.60:FF:000001">
    <property type="entry name" value="ATP-dependent zinc metalloprotease FtsH"/>
    <property type="match status" value="1"/>
</dbReference>
<evidence type="ECO:0000256" key="2">
    <source>
        <dbReference type="ARBA" id="ARBA00010044"/>
    </source>
</evidence>
<dbReference type="GO" id="GO:0005886">
    <property type="term" value="C:plasma membrane"/>
    <property type="evidence" value="ECO:0007669"/>
    <property type="project" value="UniProtKB-SubCell"/>
</dbReference>
<dbReference type="GO" id="GO:0008270">
    <property type="term" value="F:zinc ion binding"/>
    <property type="evidence" value="ECO:0007669"/>
    <property type="project" value="UniProtKB-UniRule"/>
</dbReference>
<dbReference type="PANTHER" id="PTHR23076:SF97">
    <property type="entry name" value="ATP-DEPENDENT ZINC METALLOPROTEASE YME1L1"/>
    <property type="match status" value="1"/>
</dbReference>
<dbReference type="InterPro" id="IPR000642">
    <property type="entry name" value="Peptidase_M41"/>
</dbReference>
<keyword evidence="13 15" id="KW-0472">Membrane</keyword>
<dbReference type="Pfam" id="PF01434">
    <property type="entry name" value="Peptidase_M41"/>
    <property type="match status" value="1"/>
</dbReference>
<dbReference type="FunFam" id="3.40.50.300:FF:000001">
    <property type="entry name" value="ATP-dependent zinc metalloprotease FtsH"/>
    <property type="match status" value="1"/>
</dbReference>
<dbReference type="SMART" id="SM00382">
    <property type="entry name" value="AAA"/>
    <property type="match status" value="1"/>
</dbReference>
<dbReference type="STRING" id="520762.AN619_21870"/>
<dbReference type="Gene3D" id="1.10.8.60">
    <property type="match status" value="1"/>
</dbReference>
<dbReference type="InterPro" id="IPR003960">
    <property type="entry name" value="ATPase_AAA_CS"/>
</dbReference>
<dbReference type="Pfam" id="PF17862">
    <property type="entry name" value="AAA_lid_3"/>
    <property type="match status" value="1"/>
</dbReference>
<evidence type="ECO:0000256" key="3">
    <source>
        <dbReference type="ARBA" id="ARBA00022475"/>
    </source>
</evidence>
<dbReference type="EMBL" id="LOEE01000047">
    <property type="protein sequence ID" value="KXG74680.1"/>
    <property type="molecule type" value="Genomic_DNA"/>
</dbReference>
<feature type="transmembrane region" description="Helical" evidence="15">
    <location>
        <begin position="9"/>
        <end position="30"/>
    </location>
</feature>